<accession>A0ABW7XAU0</accession>
<dbReference type="RefSeq" id="WP_397095715.1">
    <property type="nucleotide sequence ID" value="NZ_JBIRYO010000035.1"/>
</dbReference>
<reference evidence="1 2" key="1">
    <citation type="submission" date="2024-10" db="EMBL/GenBank/DDBJ databases">
        <title>The Natural Products Discovery Center: Release of the First 8490 Sequenced Strains for Exploring Actinobacteria Biosynthetic Diversity.</title>
        <authorList>
            <person name="Kalkreuter E."/>
            <person name="Kautsar S.A."/>
            <person name="Yang D."/>
            <person name="Bader C.D."/>
            <person name="Teijaro C.N."/>
            <person name="Fluegel L."/>
            <person name="Davis C.M."/>
            <person name="Simpson J.R."/>
            <person name="Lauterbach L."/>
            <person name="Steele A.D."/>
            <person name="Gui C."/>
            <person name="Meng S."/>
            <person name="Li G."/>
            <person name="Viehrig K."/>
            <person name="Ye F."/>
            <person name="Su P."/>
            <person name="Kiefer A.F."/>
            <person name="Nichols A."/>
            <person name="Cepeda A.J."/>
            <person name="Yan W."/>
            <person name="Fan B."/>
            <person name="Jiang Y."/>
            <person name="Adhikari A."/>
            <person name="Zheng C.-J."/>
            <person name="Schuster L."/>
            <person name="Cowan T.M."/>
            <person name="Smanski M.J."/>
            <person name="Chevrette M.G."/>
            <person name="De Carvalho L.P.S."/>
            <person name="Shen B."/>
        </authorList>
    </citation>
    <scope>NUCLEOTIDE SEQUENCE [LARGE SCALE GENOMIC DNA]</scope>
    <source>
        <strain evidence="1 2">NPDC019275</strain>
    </source>
</reference>
<sequence>MSEQQNSQWSKFLDQARAGDLYLDSEEAANACLAACDQLIKDYEALSENVVDAQRVSGFGDFACADDLAVLFRSQATGENDSIDAVIAETVKVVQEMREIMQLSLNRITGQVVDHAAQISGITTELGG</sequence>
<gene>
    <name evidence="1" type="ORF">ACH49W_33110</name>
</gene>
<dbReference type="EMBL" id="JBIRYO010000035">
    <property type="protein sequence ID" value="MFI2478225.1"/>
    <property type="molecule type" value="Genomic_DNA"/>
</dbReference>
<name>A0ABW7XAU0_9NOCA</name>
<comment type="caution">
    <text evidence="1">The sequence shown here is derived from an EMBL/GenBank/DDBJ whole genome shotgun (WGS) entry which is preliminary data.</text>
</comment>
<protein>
    <submittedName>
        <fullName evidence="1">Uncharacterized protein</fullName>
    </submittedName>
</protein>
<organism evidence="1 2">
    <name type="scientific">Nocardia xishanensis</name>
    <dbReference type="NCBI Taxonomy" id="238964"/>
    <lineage>
        <taxon>Bacteria</taxon>
        <taxon>Bacillati</taxon>
        <taxon>Actinomycetota</taxon>
        <taxon>Actinomycetes</taxon>
        <taxon>Mycobacteriales</taxon>
        <taxon>Nocardiaceae</taxon>
        <taxon>Nocardia</taxon>
    </lineage>
</organism>
<evidence type="ECO:0000313" key="1">
    <source>
        <dbReference type="EMBL" id="MFI2478225.1"/>
    </source>
</evidence>
<dbReference type="Proteomes" id="UP001611415">
    <property type="component" value="Unassembled WGS sequence"/>
</dbReference>
<evidence type="ECO:0000313" key="2">
    <source>
        <dbReference type="Proteomes" id="UP001611415"/>
    </source>
</evidence>
<proteinExistence type="predicted"/>
<keyword evidence="2" id="KW-1185">Reference proteome</keyword>